<dbReference type="Pfam" id="PF09704">
    <property type="entry name" value="Cas_Cas5d"/>
    <property type="match status" value="1"/>
</dbReference>
<evidence type="ECO:0008006" key="4">
    <source>
        <dbReference type="Google" id="ProtNLM"/>
    </source>
</evidence>
<gene>
    <name evidence="2" type="ORF">AV654_31170</name>
</gene>
<dbReference type="InterPro" id="IPR013422">
    <property type="entry name" value="CRISPR-assoc_prot_Cas5_N"/>
</dbReference>
<dbReference type="RefSeq" id="WP_063186300.1">
    <property type="nucleotide sequence ID" value="NZ_LQRA01000083.1"/>
</dbReference>
<name>A0A161S4Q8_9BACL</name>
<evidence type="ECO:0000313" key="2">
    <source>
        <dbReference type="EMBL" id="KZE74035.1"/>
    </source>
</evidence>
<dbReference type="NCBIfam" id="TIGR02593">
    <property type="entry name" value="CRISPR_cas5"/>
    <property type="match status" value="1"/>
</dbReference>
<protein>
    <recommendedName>
        <fullName evidence="4">Type I-B CRISPR-associated protein Cas5</fullName>
    </recommendedName>
</protein>
<dbReference type="Proteomes" id="UP000076563">
    <property type="component" value="Unassembled WGS sequence"/>
</dbReference>
<comment type="caution">
    <text evidence="2">The sequence shown here is derived from an EMBL/GenBank/DDBJ whole genome shotgun (WGS) entry which is preliminary data.</text>
</comment>
<dbReference type="GO" id="GO:0051607">
    <property type="term" value="P:defense response to virus"/>
    <property type="evidence" value="ECO:0007669"/>
    <property type="project" value="UniProtKB-KW"/>
</dbReference>
<dbReference type="Gene3D" id="3.30.70.2660">
    <property type="match status" value="1"/>
</dbReference>
<organism evidence="2 3">
    <name type="scientific">Paenibacillus elgii</name>
    <dbReference type="NCBI Taxonomy" id="189691"/>
    <lineage>
        <taxon>Bacteria</taxon>
        <taxon>Bacillati</taxon>
        <taxon>Bacillota</taxon>
        <taxon>Bacilli</taxon>
        <taxon>Bacillales</taxon>
        <taxon>Paenibacillaceae</taxon>
        <taxon>Paenibacillus</taxon>
    </lineage>
</organism>
<reference evidence="3" key="1">
    <citation type="submission" date="2016-01" db="EMBL/GenBank/DDBJ databases">
        <title>Draft genome of Chromobacterium sp. F49.</title>
        <authorList>
            <person name="Hong K.W."/>
        </authorList>
    </citation>
    <scope>NUCLEOTIDE SEQUENCE [LARGE SCALE GENOMIC DNA]</scope>
    <source>
        <strain evidence="3">M63</strain>
    </source>
</reference>
<keyword evidence="3" id="KW-1185">Reference proteome</keyword>
<dbReference type="EMBL" id="LQRA01000083">
    <property type="protein sequence ID" value="KZE74035.1"/>
    <property type="molecule type" value="Genomic_DNA"/>
</dbReference>
<evidence type="ECO:0000313" key="3">
    <source>
        <dbReference type="Proteomes" id="UP000076563"/>
    </source>
</evidence>
<dbReference type="OrthoDB" id="1805474at2"/>
<evidence type="ECO:0000256" key="1">
    <source>
        <dbReference type="ARBA" id="ARBA00023118"/>
    </source>
</evidence>
<keyword evidence="1" id="KW-0051">Antiviral defense</keyword>
<proteinExistence type="predicted"/>
<dbReference type="GO" id="GO:0043571">
    <property type="term" value="P:maintenance of CRISPR repeat elements"/>
    <property type="evidence" value="ECO:0007669"/>
    <property type="project" value="InterPro"/>
</dbReference>
<dbReference type="InterPro" id="IPR021124">
    <property type="entry name" value="CRISPR-assoc_prot_Cas5"/>
</dbReference>
<accession>A0A161S4Q8</accession>
<sequence>MKTVVFEVRGSFAHFRKFYANSTSLSYEFPPRTTACGMIAAILGLERDSYYELMSEEQAFVCVQIMEPVKRMSQTVNYMWVKGTKDLNGSAGPMQIPVEWVTNIDGVGKGEVGYRIYFSHRDEALLKKLSSLLKENQTYYPIYLGLSEALGRVRWIGEFELEHIDKSDELIELATVCPIEQLQDISYVQGGEGGQVRKYMRDRIPCDFAAERRLTGVAQVIYEPNGHPIMARVKHRVYRLRINDEPLYILPLTSRE</sequence>
<dbReference type="AlphaFoldDB" id="A0A161S4Q8"/>